<dbReference type="Gene3D" id="2.60.120.10">
    <property type="entry name" value="Jelly Rolls"/>
    <property type="match status" value="1"/>
</dbReference>
<dbReference type="InterPro" id="IPR014710">
    <property type="entry name" value="RmlC-like_jellyroll"/>
</dbReference>
<dbReference type="EMBL" id="AP012035">
    <property type="protein sequence ID" value="BAJ81336.1"/>
    <property type="molecule type" value="Genomic_DNA"/>
</dbReference>
<dbReference type="Proteomes" id="UP000007100">
    <property type="component" value="Chromosome"/>
</dbReference>
<dbReference type="InterPro" id="IPR011051">
    <property type="entry name" value="RmlC_Cupin_sf"/>
</dbReference>
<evidence type="ECO:0000313" key="3">
    <source>
        <dbReference type="Proteomes" id="UP000007100"/>
    </source>
</evidence>
<dbReference type="InterPro" id="IPR013096">
    <property type="entry name" value="Cupin_2"/>
</dbReference>
<name>F0IZX6_ACIMA</name>
<sequence length="103" mass="11406">MNIVEADTFTGKRAWDAIAIAELDGVTVRLHWTDKPYIWHVNDGPEIFVVLDGIVDMEVGKDRAEWVLRLTAGSIFYAEEGEAHRAVPTGAARVLVIERTGSV</sequence>
<accession>F0IZX6</accession>
<evidence type="ECO:0000313" key="2">
    <source>
        <dbReference type="EMBL" id="BAJ81336.1"/>
    </source>
</evidence>
<keyword evidence="3" id="KW-1185">Reference proteome</keyword>
<reference evidence="2 3" key="1">
    <citation type="submission" date="2010-12" db="EMBL/GenBank/DDBJ databases">
        <title>Whole genome sequence of Acidiphilium multivorum AIU301.</title>
        <authorList>
            <person name="Narita-Yamada S."/>
            <person name="Nakamura S."/>
            <person name="Ito N."/>
            <person name="Takarada H."/>
            <person name="Katano Y."/>
            <person name="Nakazawa H."/>
            <person name="Hosoyama A."/>
            <person name="Yamada R."/>
            <person name="Fujita N."/>
        </authorList>
    </citation>
    <scope>NUCLEOTIDE SEQUENCE [LARGE SCALE GENOMIC DNA]</scope>
    <source>
        <strain evidence="3">DSM 11245 / JCM 8867 / AIU301</strain>
    </source>
</reference>
<dbReference type="OrthoDB" id="3829432at2"/>
<dbReference type="AlphaFoldDB" id="F0IZX6"/>
<dbReference type="KEGG" id="amv:ACMV_19890"/>
<organism evidence="2 3">
    <name type="scientific">Acidiphilium multivorum (strain DSM 11245 / JCM 8867 / NBRC 100883 / AIU 301)</name>
    <dbReference type="NCBI Taxonomy" id="926570"/>
    <lineage>
        <taxon>Bacteria</taxon>
        <taxon>Pseudomonadati</taxon>
        <taxon>Pseudomonadota</taxon>
        <taxon>Alphaproteobacteria</taxon>
        <taxon>Acetobacterales</taxon>
        <taxon>Acidocellaceae</taxon>
        <taxon>Acidiphilium</taxon>
    </lineage>
</organism>
<dbReference type="RefSeq" id="WP_013640341.1">
    <property type="nucleotide sequence ID" value="NC_015186.1"/>
</dbReference>
<evidence type="ECO:0000259" key="1">
    <source>
        <dbReference type="Pfam" id="PF07883"/>
    </source>
</evidence>
<dbReference type="HOGENOM" id="CLU_152531_0_0_5"/>
<feature type="domain" description="Cupin type-2" evidence="1">
    <location>
        <begin position="39"/>
        <end position="97"/>
    </location>
</feature>
<dbReference type="Pfam" id="PF07883">
    <property type="entry name" value="Cupin_2"/>
    <property type="match status" value="1"/>
</dbReference>
<protein>
    <recommendedName>
        <fullName evidence="1">Cupin type-2 domain-containing protein</fullName>
    </recommendedName>
</protein>
<proteinExistence type="predicted"/>
<dbReference type="SUPFAM" id="SSF51182">
    <property type="entry name" value="RmlC-like cupins"/>
    <property type="match status" value="1"/>
</dbReference>
<gene>
    <name evidence="2" type="ordered locus">ACMV_19890</name>
</gene>